<dbReference type="RefSeq" id="WP_412442380.1">
    <property type="nucleotide sequence ID" value="NZ_CACRUT010000023.1"/>
</dbReference>
<organism evidence="13">
    <name type="scientific">Paraprevotella clara</name>
    <dbReference type="NCBI Taxonomy" id="454154"/>
    <lineage>
        <taxon>Bacteria</taxon>
        <taxon>Pseudomonadati</taxon>
        <taxon>Bacteroidota</taxon>
        <taxon>Bacteroidia</taxon>
        <taxon>Bacteroidales</taxon>
        <taxon>Prevotellaceae</taxon>
        <taxon>Paraprevotella</taxon>
    </lineage>
</organism>
<evidence type="ECO:0000256" key="6">
    <source>
        <dbReference type="ARBA" id="ARBA00023110"/>
    </source>
</evidence>
<evidence type="ECO:0000256" key="11">
    <source>
        <dbReference type="ARBA" id="ARBA00042772"/>
    </source>
</evidence>
<evidence type="ECO:0000256" key="9">
    <source>
        <dbReference type="ARBA" id="ARBA00037071"/>
    </source>
</evidence>
<evidence type="ECO:0000256" key="10">
    <source>
        <dbReference type="ARBA" id="ARBA00040015"/>
    </source>
</evidence>
<comment type="similarity">
    <text evidence="3">Belongs to the FKBP-type PPIase family.</text>
</comment>
<protein>
    <recommendedName>
        <fullName evidence="10">FKBP-type peptidyl-prolyl cis-trans isomerase SlyD</fullName>
        <ecNumber evidence="4">5.2.1.8</ecNumber>
    </recommendedName>
    <alternativeName>
        <fullName evidence="11">Metallochaperone SlyD</fullName>
    </alternativeName>
</protein>
<sequence length="201" mass="22078">MDTTPNKYITVAYELYTDFDGKRELVEKAPIEHPFQFISDMGTTLDAFEAQIKPLQKGEKFNFTLSVEEAYGEYEQERILELNKDVFKVNGHFDKEHIYPGSVVPLMNADGARFNGTITDVKEDTVTVDLNHPLAGKALNFIGEVTENRDATKDEIQGMLNMLSGEGGCGCGCDSCGGGCGDDCDCDGHHHEEGCGCGHCH</sequence>
<accession>A0A6N3FUF6</accession>
<dbReference type="SUPFAM" id="SSF54534">
    <property type="entry name" value="FKBP-like"/>
    <property type="match status" value="1"/>
</dbReference>
<dbReference type="EMBL" id="CACRUT010000023">
    <property type="protein sequence ID" value="VYU55033.1"/>
    <property type="molecule type" value="Genomic_DNA"/>
</dbReference>
<evidence type="ECO:0000256" key="3">
    <source>
        <dbReference type="ARBA" id="ARBA00006577"/>
    </source>
</evidence>
<evidence type="ECO:0000256" key="5">
    <source>
        <dbReference type="ARBA" id="ARBA00022490"/>
    </source>
</evidence>
<dbReference type="AlphaFoldDB" id="A0A6N3FUF6"/>
<dbReference type="GO" id="GO:0005737">
    <property type="term" value="C:cytoplasm"/>
    <property type="evidence" value="ECO:0007669"/>
    <property type="project" value="UniProtKB-SubCell"/>
</dbReference>
<dbReference type="Gene3D" id="2.40.10.330">
    <property type="match status" value="1"/>
</dbReference>
<proteinExistence type="inferred from homology"/>
<feature type="domain" description="PPIase FKBP-type" evidence="12">
    <location>
        <begin position="5"/>
        <end position="83"/>
    </location>
</feature>
<keyword evidence="5" id="KW-0963">Cytoplasm</keyword>
<comment type="subcellular location">
    <subcellularLocation>
        <location evidence="2">Cytoplasm</location>
    </subcellularLocation>
</comment>
<dbReference type="GO" id="GO:0003755">
    <property type="term" value="F:peptidyl-prolyl cis-trans isomerase activity"/>
    <property type="evidence" value="ECO:0007669"/>
    <property type="project" value="UniProtKB-KW"/>
</dbReference>
<evidence type="ECO:0000256" key="8">
    <source>
        <dbReference type="ARBA" id="ARBA00023235"/>
    </source>
</evidence>
<dbReference type="PANTHER" id="PTHR47861:SF3">
    <property type="entry name" value="FKBP-TYPE PEPTIDYL-PROLYL CIS-TRANS ISOMERASE SLYD"/>
    <property type="match status" value="1"/>
</dbReference>
<evidence type="ECO:0000256" key="1">
    <source>
        <dbReference type="ARBA" id="ARBA00000971"/>
    </source>
</evidence>
<comment type="function">
    <text evidence="9">Also involved in hydrogenase metallocenter assembly, probably by participating in the nickel insertion step. This function in hydrogenase biosynthesis requires chaperone activity and the presence of the metal-binding domain, but not PPIase activity.</text>
</comment>
<evidence type="ECO:0000256" key="7">
    <source>
        <dbReference type="ARBA" id="ARBA00023186"/>
    </source>
</evidence>
<evidence type="ECO:0000313" key="13">
    <source>
        <dbReference type="EMBL" id="VYU55033.1"/>
    </source>
</evidence>
<reference evidence="13" key="1">
    <citation type="submission" date="2019-11" db="EMBL/GenBank/DDBJ databases">
        <authorList>
            <person name="Feng L."/>
        </authorList>
    </citation>
    <scope>NUCLEOTIDE SEQUENCE</scope>
    <source>
        <strain evidence="13">PclaraLFYP37</strain>
    </source>
</reference>
<keyword evidence="8 13" id="KW-0413">Isomerase</keyword>
<evidence type="ECO:0000256" key="2">
    <source>
        <dbReference type="ARBA" id="ARBA00004496"/>
    </source>
</evidence>
<dbReference type="InterPro" id="IPR048261">
    <property type="entry name" value="SlpA/SlyD-like_ins_sf"/>
</dbReference>
<evidence type="ECO:0000256" key="4">
    <source>
        <dbReference type="ARBA" id="ARBA00013194"/>
    </source>
</evidence>
<keyword evidence="6" id="KW-0697">Rotamase</keyword>
<dbReference type="PANTHER" id="PTHR47861">
    <property type="entry name" value="FKBP-TYPE PEPTIDYL-PROLYL CIS-TRANS ISOMERASE SLYD"/>
    <property type="match status" value="1"/>
</dbReference>
<keyword evidence="7" id="KW-0143">Chaperone</keyword>
<dbReference type="EC" id="5.2.1.8" evidence="4"/>
<dbReference type="GO" id="GO:0042026">
    <property type="term" value="P:protein refolding"/>
    <property type="evidence" value="ECO:0007669"/>
    <property type="project" value="UniProtKB-ARBA"/>
</dbReference>
<dbReference type="InterPro" id="IPR046357">
    <property type="entry name" value="PPIase_dom_sf"/>
</dbReference>
<dbReference type="Pfam" id="PF00254">
    <property type="entry name" value="FKBP_C"/>
    <property type="match status" value="1"/>
</dbReference>
<dbReference type="Gene3D" id="3.10.50.40">
    <property type="match status" value="1"/>
</dbReference>
<evidence type="ECO:0000259" key="12">
    <source>
        <dbReference type="Pfam" id="PF00254"/>
    </source>
</evidence>
<name>A0A6N3FUF6_9BACT</name>
<comment type="catalytic activity">
    <reaction evidence="1">
        <text>[protein]-peptidylproline (omega=180) = [protein]-peptidylproline (omega=0)</text>
        <dbReference type="Rhea" id="RHEA:16237"/>
        <dbReference type="Rhea" id="RHEA-COMP:10747"/>
        <dbReference type="Rhea" id="RHEA-COMP:10748"/>
        <dbReference type="ChEBI" id="CHEBI:83833"/>
        <dbReference type="ChEBI" id="CHEBI:83834"/>
        <dbReference type="EC" id="5.2.1.8"/>
    </reaction>
</comment>
<gene>
    <name evidence="13" type="primary">slyD</name>
    <name evidence="13" type="ORF">PCLFYP37_00199</name>
</gene>
<dbReference type="InterPro" id="IPR001179">
    <property type="entry name" value="PPIase_FKBP_dom"/>
</dbReference>